<comment type="caution">
    <text evidence="12">The sequence shown here is derived from an EMBL/GenBank/DDBJ whole genome shotgun (WGS) entry which is preliminary data.</text>
</comment>
<feature type="region of interest" description="Disordered" evidence="11">
    <location>
        <begin position="48"/>
        <end position="84"/>
    </location>
</feature>
<keyword evidence="7 10" id="KW-0283">Flagellar rotation</keyword>
<evidence type="ECO:0000256" key="6">
    <source>
        <dbReference type="ARBA" id="ARBA00022692"/>
    </source>
</evidence>
<evidence type="ECO:0000256" key="9">
    <source>
        <dbReference type="ARBA" id="ARBA00023136"/>
    </source>
</evidence>
<protein>
    <recommendedName>
        <fullName evidence="10">Flagellar protein FliL</fullName>
    </recommendedName>
</protein>
<accession>A0ABS7JSE5</accession>
<evidence type="ECO:0000256" key="3">
    <source>
        <dbReference type="ARBA" id="ARBA00008281"/>
    </source>
</evidence>
<sequence length="196" mass="20954">MSNEDPTTETAPKKKKGGMLKLLLLALVLLGAGGGGTYAAFASGMLGAHGSQKEDKNPKLVRKGEEDPYPVGGEAKEGEGAPMVHGAGGGEYRTAYYDFTDQFTSNLADGAALVQVSLAASTHYDGRVLMWLDEHETAIRSRILAELAATSEADLASIKGKEELQKRLTKAINQTLEEREGFGGVDNVYFRSFIVQ</sequence>
<dbReference type="Proteomes" id="UP000782554">
    <property type="component" value="Unassembled WGS sequence"/>
</dbReference>
<evidence type="ECO:0000256" key="5">
    <source>
        <dbReference type="ARBA" id="ARBA00022500"/>
    </source>
</evidence>
<evidence type="ECO:0000256" key="11">
    <source>
        <dbReference type="SAM" id="MobiDB-lite"/>
    </source>
</evidence>
<organism evidence="12 13">
    <name type="scientific">Qipengyuania mesophila</name>
    <dbReference type="NCBI Taxonomy" id="2867246"/>
    <lineage>
        <taxon>Bacteria</taxon>
        <taxon>Pseudomonadati</taxon>
        <taxon>Pseudomonadota</taxon>
        <taxon>Alphaproteobacteria</taxon>
        <taxon>Sphingomonadales</taxon>
        <taxon>Erythrobacteraceae</taxon>
        <taxon>Qipengyuania</taxon>
    </lineage>
</organism>
<evidence type="ECO:0000256" key="4">
    <source>
        <dbReference type="ARBA" id="ARBA00022475"/>
    </source>
</evidence>
<dbReference type="PANTHER" id="PTHR35091">
    <property type="entry name" value="FLAGELLAR PROTEIN FLIL"/>
    <property type="match status" value="1"/>
</dbReference>
<keyword evidence="13" id="KW-1185">Reference proteome</keyword>
<keyword evidence="5 10" id="KW-0145">Chemotaxis</keyword>
<dbReference type="InterPro" id="IPR005503">
    <property type="entry name" value="FliL"/>
</dbReference>
<dbReference type="Pfam" id="PF03748">
    <property type="entry name" value="FliL"/>
    <property type="match status" value="1"/>
</dbReference>
<evidence type="ECO:0000256" key="8">
    <source>
        <dbReference type="ARBA" id="ARBA00022989"/>
    </source>
</evidence>
<evidence type="ECO:0000256" key="2">
    <source>
        <dbReference type="ARBA" id="ARBA00004162"/>
    </source>
</evidence>
<keyword evidence="10" id="KW-0997">Cell inner membrane</keyword>
<reference evidence="12 13" key="1">
    <citation type="submission" date="2021-08" db="EMBL/GenBank/DDBJ databases">
        <title>Comparative Genomics Analysis of the Genus Qipengyuania Reveals Extensive Genetic Diversity and Metabolic Versatility, Including the Description of Fifteen Novel Species.</title>
        <authorList>
            <person name="Liu Y."/>
        </authorList>
    </citation>
    <scope>NUCLEOTIDE SEQUENCE [LARGE SCALE GENOMIC DNA]</scope>
    <source>
        <strain evidence="12 13">YG27</strain>
    </source>
</reference>
<proteinExistence type="inferred from homology"/>
<comment type="subcellular location">
    <subcellularLocation>
        <location evidence="10">Cell inner membrane</location>
    </subcellularLocation>
    <subcellularLocation>
        <location evidence="2">Cell membrane</location>
        <topology evidence="2">Single-pass membrane protein</topology>
    </subcellularLocation>
</comment>
<comment type="similarity">
    <text evidence="3 10">Belongs to the FliL family.</text>
</comment>
<evidence type="ECO:0000256" key="1">
    <source>
        <dbReference type="ARBA" id="ARBA00002254"/>
    </source>
</evidence>
<dbReference type="PANTHER" id="PTHR35091:SF2">
    <property type="entry name" value="FLAGELLAR PROTEIN FLIL"/>
    <property type="match status" value="1"/>
</dbReference>
<keyword evidence="4" id="KW-1003">Cell membrane</keyword>
<dbReference type="RefSeq" id="WP_221600942.1">
    <property type="nucleotide sequence ID" value="NZ_CAXPSY010000012.1"/>
</dbReference>
<evidence type="ECO:0000256" key="7">
    <source>
        <dbReference type="ARBA" id="ARBA00022779"/>
    </source>
</evidence>
<keyword evidence="12" id="KW-0969">Cilium</keyword>
<evidence type="ECO:0000313" key="13">
    <source>
        <dbReference type="Proteomes" id="UP000782554"/>
    </source>
</evidence>
<evidence type="ECO:0000313" key="12">
    <source>
        <dbReference type="EMBL" id="MBX7500569.1"/>
    </source>
</evidence>
<name>A0ABS7JSE5_9SPHN</name>
<keyword evidence="6" id="KW-0812">Transmembrane</keyword>
<feature type="compositionally biased region" description="Basic and acidic residues" evidence="11">
    <location>
        <begin position="51"/>
        <end position="66"/>
    </location>
</feature>
<comment type="function">
    <text evidence="1 10">Controls the rotational direction of flagella during chemotaxis.</text>
</comment>
<gene>
    <name evidence="12" type="ORF">K3181_03795</name>
</gene>
<keyword evidence="8" id="KW-1133">Transmembrane helix</keyword>
<keyword evidence="12" id="KW-0282">Flagellum</keyword>
<keyword evidence="9 10" id="KW-0472">Membrane</keyword>
<keyword evidence="12" id="KW-0966">Cell projection</keyword>
<dbReference type="EMBL" id="JAIGNU010000001">
    <property type="protein sequence ID" value="MBX7500569.1"/>
    <property type="molecule type" value="Genomic_DNA"/>
</dbReference>
<evidence type="ECO:0000256" key="10">
    <source>
        <dbReference type="RuleBase" id="RU364125"/>
    </source>
</evidence>